<evidence type="ECO:0000256" key="1">
    <source>
        <dbReference type="SAM" id="SignalP"/>
    </source>
</evidence>
<dbReference type="Proteomes" id="UP001341840">
    <property type="component" value="Unassembled WGS sequence"/>
</dbReference>
<comment type="caution">
    <text evidence="2">The sequence shown here is derived from an EMBL/GenBank/DDBJ whole genome shotgun (WGS) entry which is preliminary data.</text>
</comment>
<evidence type="ECO:0000313" key="3">
    <source>
        <dbReference type="Proteomes" id="UP001341840"/>
    </source>
</evidence>
<sequence length="117" mass="13647">NKQKDRRPMANKNGIKLAIAVLMSFSIFCSAIDEFDETTIPEDTWISSYFVASNFSLDECVKHCKLTQIDKKSCMMNCITRECTNRHPNDEKKRLECINLLKAQYNIDKLVFELQFK</sequence>
<keyword evidence="3" id="KW-1185">Reference proteome</keyword>
<feature type="chain" id="PRO_5046355109" evidence="1">
    <location>
        <begin position="32"/>
        <end position="117"/>
    </location>
</feature>
<accession>A0ABU6WKG1</accession>
<protein>
    <submittedName>
        <fullName evidence="2">Uncharacterized protein</fullName>
    </submittedName>
</protein>
<keyword evidence="1" id="KW-0732">Signal</keyword>
<proteinExistence type="predicted"/>
<organism evidence="2 3">
    <name type="scientific">Stylosanthes scabra</name>
    <dbReference type="NCBI Taxonomy" id="79078"/>
    <lineage>
        <taxon>Eukaryota</taxon>
        <taxon>Viridiplantae</taxon>
        <taxon>Streptophyta</taxon>
        <taxon>Embryophyta</taxon>
        <taxon>Tracheophyta</taxon>
        <taxon>Spermatophyta</taxon>
        <taxon>Magnoliopsida</taxon>
        <taxon>eudicotyledons</taxon>
        <taxon>Gunneridae</taxon>
        <taxon>Pentapetalae</taxon>
        <taxon>rosids</taxon>
        <taxon>fabids</taxon>
        <taxon>Fabales</taxon>
        <taxon>Fabaceae</taxon>
        <taxon>Papilionoideae</taxon>
        <taxon>50 kb inversion clade</taxon>
        <taxon>dalbergioids sensu lato</taxon>
        <taxon>Dalbergieae</taxon>
        <taxon>Pterocarpus clade</taxon>
        <taxon>Stylosanthes</taxon>
    </lineage>
</organism>
<feature type="signal peptide" evidence="1">
    <location>
        <begin position="1"/>
        <end position="31"/>
    </location>
</feature>
<name>A0ABU6WKG1_9FABA</name>
<reference evidence="2 3" key="1">
    <citation type="journal article" date="2023" name="Plants (Basel)">
        <title>Bridging the Gap: Combining Genomics and Transcriptomics Approaches to Understand Stylosanthes scabra, an Orphan Legume from the Brazilian Caatinga.</title>
        <authorList>
            <person name="Ferreira-Neto J.R.C."/>
            <person name="da Silva M.D."/>
            <person name="Binneck E."/>
            <person name="de Melo N.F."/>
            <person name="da Silva R.H."/>
            <person name="de Melo A.L.T.M."/>
            <person name="Pandolfi V."/>
            <person name="Bustamante F.O."/>
            <person name="Brasileiro-Vidal A.C."/>
            <person name="Benko-Iseppon A.M."/>
        </authorList>
    </citation>
    <scope>NUCLEOTIDE SEQUENCE [LARGE SCALE GENOMIC DNA]</scope>
    <source>
        <tissue evidence="2">Leaves</tissue>
    </source>
</reference>
<evidence type="ECO:0000313" key="2">
    <source>
        <dbReference type="EMBL" id="MED6186361.1"/>
    </source>
</evidence>
<feature type="non-terminal residue" evidence="2">
    <location>
        <position position="1"/>
    </location>
</feature>
<gene>
    <name evidence="2" type="ORF">PIB30_065928</name>
</gene>
<dbReference type="EMBL" id="JASCZI010181907">
    <property type="protein sequence ID" value="MED6186361.1"/>
    <property type="molecule type" value="Genomic_DNA"/>
</dbReference>